<sequence length="913" mass="106410">MKQEWITKSEVIKCGKYGKISKHMGGFKHWLKEGHLSTKEGRGSNGKPSTFFNVNELDNLMTKIEEMEEKYLTEKEAVYSFGIKETVTGNSVAGRKRIGEIIALCDVEKIDYRYYENGFNKAFLYVDKEQLLHFFDTHIKNDELAEKYNISHLQFDIVDRQNDLKRIRFTKMMWFYRIEDVKYFEMFNTNLDDYYTLEEIYNILGIKKHTLLSIAKEEGIKPVKLSSKKVYYSKKAIKGITENVKDSKEKYCLASEINNICGVDIRQPTAVFTPIKTNAIIRYAFGTSAEFVFRLEEVQEYKDKIDMQDKIKRILSEKTPVEAFEEWLILKEISFSKNSRYTEQEWYSYCKEKFVLSERNERGIRNLLRDYVDCTEYLSNLTIEKELYSLTSNEINLKLFNPSIGVKKQGFLYAFLREFHSRVTIYLNKKEARKKTFDINRITNPYQYEVEEKPKEVYEYEEYIKVYDYVQKEEHKHKAILDAEKIIADKDKKEIFYYGSAWLYVLIHLGNAWRHGDVMDIAMVDFESIGINSLEILKSRDLTKEEANAVINQIKRKDLTVNKTGATNRFNCPDDLAVSLATAIIICSIIAKKRTSLVISSNSNETRIIDFGTQDDSSFGKKAHNAFFENFEIDGFQFQSRQMNRTVLVLIYMVLVKKGKGSAALEMAQRLRAHENFETTNIYLVIPQDELDELSEGLFNRKNFGYIPDLMAEILIGDTEDRNQRTQEILALSATFGGIHKLEATSGFINKTLAERQKVADQIFNMGLDEVTDLMFDLQVNSLPSNEENFQCLVSPNCQKPHLDSCKDCPFAIPNFYAVSSLVEGFKTSIFEFVKDFDPNTFDGEKTRLMNVLYKDLDHVERAMQKFGEEEVFHFFERGKEEYNELVDLIGEVQTKTGEDFEAYLTYNPIYLS</sequence>
<organism evidence="1 2">
    <name type="scientific">Bacillus cereus</name>
    <dbReference type="NCBI Taxonomy" id="1396"/>
    <lineage>
        <taxon>Bacteria</taxon>
        <taxon>Bacillati</taxon>
        <taxon>Bacillota</taxon>
        <taxon>Bacilli</taxon>
        <taxon>Bacillales</taxon>
        <taxon>Bacillaceae</taxon>
        <taxon>Bacillus</taxon>
        <taxon>Bacillus cereus group</taxon>
    </lineage>
</organism>
<comment type="caution">
    <text evidence="1">The sequence shown here is derived from an EMBL/GenBank/DDBJ whole genome shotgun (WGS) entry which is preliminary data.</text>
</comment>
<dbReference type="EMBL" id="JAEFBZ010000001">
    <property type="protein sequence ID" value="MBK1608199.1"/>
    <property type="molecule type" value="Genomic_DNA"/>
</dbReference>
<dbReference type="AlphaFoldDB" id="A0ABD4LEH8"/>
<accession>A0ABD4LEH8</accession>
<dbReference type="RefSeq" id="WP_200152138.1">
    <property type="nucleotide sequence ID" value="NZ_JAEFBZ010000001.1"/>
</dbReference>
<evidence type="ECO:0000313" key="1">
    <source>
        <dbReference type="EMBL" id="MBK1608199.1"/>
    </source>
</evidence>
<proteinExistence type="predicted"/>
<reference evidence="1 2" key="1">
    <citation type="submission" date="2020-12" db="EMBL/GenBank/DDBJ databases">
        <title>Genome assembly for a thermostable protease producing Bacillus cereus MAKP1 strain isolated from chicken gut.</title>
        <authorList>
            <person name="Malaviya A."/>
        </authorList>
    </citation>
    <scope>NUCLEOTIDE SEQUENCE [LARGE SCALE GENOMIC DNA]</scope>
    <source>
        <strain evidence="1 2">MAKP1</strain>
    </source>
</reference>
<protein>
    <recommendedName>
        <fullName evidence="3">Helix-turn-helix domain-containing protein</fullName>
    </recommendedName>
</protein>
<gene>
    <name evidence="1" type="ORF">JCR31_09755</name>
</gene>
<evidence type="ECO:0008006" key="3">
    <source>
        <dbReference type="Google" id="ProtNLM"/>
    </source>
</evidence>
<dbReference type="Proteomes" id="UP000613452">
    <property type="component" value="Unassembled WGS sequence"/>
</dbReference>
<evidence type="ECO:0000313" key="2">
    <source>
        <dbReference type="Proteomes" id="UP000613452"/>
    </source>
</evidence>
<name>A0ABD4LEH8_BACCE</name>